<protein>
    <submittedName>
        <fullName evidence="1">Uncharacterized protein</fullName>
    </submittedName>
</protein>
<reference evidence="1 2" key="1">
    <citation type="journal article" date="2022" name="New Phytol.">
        <title>Ecological generalism drives hyperdiversity of secondary metabolite gene clusters in xylarialean endophytes.</title>
        <authorList>
            <person name="Franco M.E.E."/>
            <person name="Wisecaver J.H."/>
            <person name="Arnold A.E."/>
            <person name="Ju Y.M."/>
            <person name="Slot J.C."/>
            <person name="Ahrendt S."/>
            <person name="Moore L.P."/>
            <person name="Eastman K.E."/>
            <person name="Scott K."/>
            <person name="Konkel Z."/>
            <person name="Mondo S.J."/>
            <person name="Kuo A."/>
            <person name="Hayes R.D."/>
            <person name="Haridas S."/>
            <person name="Andreopoulos B."/>
            <person name="Riley R."/>
            <person name="LaButti K."/>
            <person name="Pangilinan J."/>
            <person name="Lipzen A."/>
            <person name="Amirebrahimi M."/>
            <person name="Yan J."/>
            <person name="Adam C."/>
            <person name="Keymanesh K."/>
            <person name="Ng V."/>
            <person name="Louie K."/>
            <person name="Northen T."/>
            <person name="Drula E."/>
            <person name="Henrissat B."/>
            <person name="Hsieh H.M."/>
            <person name="Youens-Clark K."/>
            <person name="Lutzoni F."/>
            <person name="Miadlikowska J."/>
            <person name="Eastwood D.C."/>
            <person name="Hamelin R.C."/>
            <person name="Grigoriev I.V."/>
            <person name="U'Ren J.M."/>
        </authorList>
    </citation>
    <scope>NUCLEOTIDE SEQUENCE [LARGE SCALE GENOMIC DNA]</scope>
    <source>
        <strain evidence="1 2">CBS 119005</strain>
    </source>
</reference>
<name>A0ACB9ZB04_9PEZI</name>
<dbReference type="Proteomes" id="UP001497700">
    <property type="component" value="Unassembled WGS sequence"/>
</dbReference>
<sequence length="139" mass="15841">MVNELRKPDASDETYIVVNIGYSKQFGGIMMGLNDIYYTGPDATSAYGSKDKATGKIRVPPMLEPFTMVENQVDSLNSLRIMTLVEGDIEKDAERRGRKVPHIYLNYTSSFQDPFASYGEENKKFLREVSRRYDPHGLF</sequence>
<evidence type="ECO:0000313" key="1">
    <source>
        <dbReference type="EMBL" id="KAI4868741.1"/>
    </source>
</evidence>
<proteinExistence type="predicted"/>
<comment type="caution">
    <text evidence="1">The sequence shown here is derived from an EMBL/GenBank/DDBJ whole genome shotgun (WGS) entry which is preliminary data.</text>
</comment>
<keyword evidence="2" id="KW-1185">Reference proteome</keyword>
<evidence type="ECO:0000313" key="2">
    <source>
        <dbReference type="Proteomes" id="UP001497700"/>
    </source>
</evidence>
<dbReference type="EMBL" id="MU393435">
    <property type="protein sequence ID" value="KAI4868741.1"/>
    <property type="molecule type" value="Genomic_DNA"/>
</dbReference>
<gene>
    <name evidence="1" type="ORF">F4820DRAFT_408617</name>
</gene>
<organism evidence="1 2">
    <name type="scientific">Hypoxylon rubiginosum</name>
    <dbReference type="NCBI Taxonomy" id="110542"/>
    <lineage>
        <taxon>Eukaryota</taxon>
        <taxon>Fungi</taxon>
        <taxon>Dikarya</taxon>
        <taxon>Ascomycota</taxon>
        <taxon>Pezizomycotina</taxon>
        <taxon>Sordariomycetes</taxon>
        <taxon>Xylariomycetidae</taxon>
        <taxon>Xylariales</taxon>
        <taxon>Hypoxylaceae</taxon>
        <taxon>Hypoxylon</taxon>
    </lineage>
</organism>
<accession>A0ACB9ZB04</accession>